<comment type="caution">
    <text evidence="3">The sequence shown here is derived from an EMBL/GenBank/DDBJ whole genome shotgun (WGS) entry which is preliminary data.</text>
</comment>
<feature type="region of interest" description="Disordered" evidence="2">
    <location>
        <begin position="622"/>
        <end position="641"/>
    </location>
</feature>
<keyword evidence="1" id="KW-0175">Coiled coil</keyword>
<protein>
    <submittedName>
        <fullName evidence="3">Uncharacterized protein</fullName>
    </submittedName>
</protein>
<feature type="coiled-coil region" evidence="1">
    <location>
        <begin position="785"/>
        <end position="840"/>
    </location>
</feature>
<feature type="compositionally biased region" description="Basic and acidic residues" evidence="2">
    <location>
        <begin position="478"/>
        <end position="491"/>
    </location>
</feature>
<feature type="region of interest" description="Disordered" evidence="2">
    <location>
        <begin position="470"/>
        <end position="491"/>
    </location>
</feature>
<evidence type="ECO:0000256" key="2">
    <source>
        <dbReference type="SAM" id="MobiDB-lite"/>
    </source>
</evidence>
<evidence type="ECO:0000256" key="1">
    <source>
        <dbReference type="SAM" id="Coils"/>
    </source>
</evidence>
<dbReference type="InterPro" id="IPR016024">
    <property type="entry name" value="ARM-type_fold"/>
</dbReference>
<dbReference type="Proteomes" id="UP000247702">
    <property type="component" value="Unassembled WGS sequence"/>
</dbReference>
<evidence type="ECO:0000313" key="3">
    <source>
        <dbReference type="EMBL" id="GBB83647.1"/>
    </source>
</evidence>
<feature type="region of interest" description="Disordered" evidence="2">
    <location>
        <begin position="550"/>
        <end position="572"/>
    </location>
</feature>
<reference evidence="3 4" key="1">
    <citation type="submission" date="2017-11" db="EMBL/GenBank/DDBJ databases">
        <title>The genome of Rhizophagus clarus HR1 reveals common genetic basis of auxotrophy among arbuscular mycorrhizal fungi.</title>
        <authorList>
            <person name="Kobayashi Y."/>
        </authorList>
    </citation>
    <scope>NUCLEOTIDE SEQUENCE [LARGE SCALE GENOMIC DNA]</scope>
    <source>
        <strain evidence="3 4">HR1</strain>
    </source>
</reference>
<organism evidence="3 4">
    <name type="scientific">Rhizophagus clarus</name>
    <dbReference type="NCBI Taxonomy" id="94130"/>
    <lineage>
        <taxon>Eukaryota</taxon>
        <taxon>Fungi</taxon>
        <taxon>Fungi incertae sedis</taxon>
        <taxon>Mucoromycota</taxon>
        <taxon>Glomeromycotina</taxon>
        <taxon>Glomeromycetes</taxon>
        <taxon>Glomerales</taxon>
        <taxon>Glomeraceae</taxon>
        <taxon>Rhizophagus</taxon>
    </lineage>
</organism>
<dbReference type="SUPFAM" id="SSF48371">
    <property type="entry name" value="ARM repeat"/>
    <property type="match status" value="1"/>
</dbReference>
<dbReference type="AlphaFoldDB" id="A0A2Z6Q1J9"/>
<keyword evidence="4" id="KW-1185">Reference proteome</keyword>
<sequence>MSHPLKAAFHELSNVLNSEILLENERKRRGRPRRKENSLAVKELQKRSRLNYFYNTNPEIFQQAINSFKEVFNKYKDVADITKKATNCLNCTVKVIICMGLLKSGDDNDWEKTAIDLLTLIENFIQQGDGDREMLGKLCLKPLIETLTNSSLPTDLRKTSADVINAFLTGCKENKKLLSQEQFFDASDLVSSMVTASDYELQLCHLEILFRLCPRVQEDRKTFVNKAFMIHKDMIQKFLAITVDDFFGVNIRFSINEADDSVDNDMLEIKYSKILTWDLQIESKGYVLRLYLSGHLKLGSQYSVGTRSKRIFSVSDNEIIVLIRFDNDVKDDLKIMFADRRVEKKMQPSKVPISPVLQQKFDNVELNLSKSSGTLITPKNGTQIDKQIIKLLKDVNLDNKSLSFDPVTETKVPQNCIAAYNTGPSFSVGNPLEKQIFKNSRITPTTPSHSYTKLQIFDAECHNIFQSRRRSKSLNLKKQTDNKRDNIKEDNKLSNMVKKGMLENAYIRQWQDTLQNQDDDFIMMELNNEADHVINEQEFRFYGISNLASADNIKNPNHGKRKRKSQDSIEDNLKKPKFNNIIKKNREQIKVDVQIESTQFYQYLTITDIILFEKINNNRSSPIKSEDEFWNPPKNDTTGPTEDEVIERMRAQFPMECFRELMGKSVTSNNEKKQVTFIEKLKGSLDSDDEEINNGQYILHTRDSSLTISSNNETTKQCSENATYDNKVNDVTPINSRYANEKFDEEIKRLLQCVGETIFRQFRSQDAALFQETQKKIIQNETSLAQELKTQFKRKNQLLDEFKRNYTSIAIEDRQMIKKLKEGRKELASLEQTLLEMEKTESGISKI</sequence>
<dbReference type="EMBL" id="BEXD01000042">
    <property type="protein sequence ID" value="GBB83647.1"/>
    <property type="molecule type" value="Genomic_DNA"/>
</dbReference>
<accession>A0A2Z6Q1J9</accession>
<name>A0A2Z6Q1J9_9GLOM</name>
<proteinExistence type="predicted"/>
<evidence type="ECO:0000313" key="4">
    <source>
        <dbReference type="Proteomes" id="UP000247702"/>
    </source>
</evidence>
<gene>
    <name evidence="3" type="ORF">RclHR1_10350003</name>
</gene>